<evidence type="ECO:0000313" key="2">
    <source>
        <dbReference type="Proteomes" id="UP001054945"/>
    </source>
</evidence>
<reference evidence="1 2" key="1">
    <citation type="submission" date="2021-06" db="EMBL/GenBank/DDBJ databases">
        <title>Caerostris extrusa draft genome.</title>
        <authorList>
            <person name="Kono N."/>
            <person name="Arakawa K."/>
        </authorList>
    </citation>
    <scope>NUCLEOTIDE SEQUENCE [LARGE SCALE GENOMIC DNA]</scope>
</reference>
<dbReference type="Proteomes" id="UP001054945">
    <property type="component" value="Unassembled WGS sequence"/>
</dbReference>
<organism evidence="1 2">
    <name type="scientific">Caerostris extrusa</name>
    <name type="common">Bark spider</name>
    <name type="synonym">Caerostris bankana</name>
    <dbReference type="NCBI Taxonomy" id="172846"/>
    <lineage>
        <taxon>Eukaryota</taxon>
        <taxon>Metazoa</taxon>
        <taxon>Ecdysozoa</taxon>
        <taxon>Arthropoda</taxon>
        <taxon>Chelicerata</taxon>
        <taxon>Arachnida</taxon>
        <taxon>Araneae</taxon>
        <taxon>Araneomorphae</taxon>
        <taxon>Entelegynae</taxon>
        <taxon>Araneoidea</taxon>
        <taxon>Araneidae</taxon>
        <taxon>Caerostris</taxon>
    </lineage>
</organism>
<dbReference type="EMBL" id="BPLR01005424">
    <property type="protein sequence ID" value="GIY02222.1"/>
    <property type="molecule type" value="Genomic_DNA"/>
</dbReference>
<proteinExistence type="predicted"/>
<protein>
    <submittedName>
        <fullName evidence="1">Uncharacterized protein</fullName>
    </submittedName>
</protein>
<gene>
    <name evidence="1" type="ORF">CEXT_579651</name>
</gene>
<keyword evidence="2" id="KW-1185">Reference proteome</keyword>
<comment type="caution">
    <text evidence="1">The sequence shown here is derived from an EMBL/GenBank/DDBJ whole genome shotgun (WGS) entry which is preliminary data.</text>
</comment>
<evidence type="ECO:0000313" key="1">
    <source>
        <dbReference type="EMBL" id="GIY02222.1"/>
    </source>
</evidence>
<accession>A0AAV4Q215</accession>
<name>A0AAV4Q215_CAEEX</name>
<sequence>MILIFSNTKDFPSEIFATDTHEILNIYSYSGFDIEGDIKAVFCHHNLKNSLRGNTWIVYTSLSSPWGFKATYEMYLYLHRQKGFYFSSRFEKGFPTSEYTNIHRRYSPML</sequence>
<dbReference type="AlphaFoldDB" id="A0AAV4Q215"/>